<dbReference type="AlphaFoldDB" id="A0A383D8F9"/>
<gene>
    <name evidence="2" type="ORF">METZ01_LOCUS493626</name>
</gene>
<dbReference type="InterPro" id="IPR029024">
    <property type="entry name" value="TerB-like"/>
</dbReference>
<organism evidence="2">
    <name type="scientific">marine metagenome</name>
    <dbReference type="NCBI Taxonomy" id="408172"/>
    <lineage>
        <taxon>unclassified sequences</taxon>
        <taxon>metagenomes</taxon>
        <taxon>ecological metagenomes</taxon>
    </lineage>
</organism>
<accession>A0A383D8F9</accession>
<dbReference type="SUPFAM" id="SSF158682">
    <property type="entry name" value="TerB-like"/>
    <property type="match status" value="1"/>
</dbReference>
<evidence type="ECO:0000313" key="2">
    <source>
        <dbReference type="EMBL" id="SVE40772.1"/>
    </source>
</evidence>
<evidence type="ECO:0000259" key="1">
    <source>
        <dbReference type="Pfam" id="PF05099"/>
    </source>
</evidence>
<proteinExistence type="predicted"/>
<dbReference type="CDD" id="cd07313">
    <property type="entry name" value="terB_like_2"/>
    <property type="match status" value="1"/>
</dbReference>
<sequence>MLQSLKNIFANDDEVNHQIKNKEIDILSGLMIEAANTDGRITQEELNKISFSLITVFKEDPKIVEESLTKAFDNKDNSKSLYFYTSKLNKTFSDEKKIILIEVLWEVILSDDEVHDFETNLIRRLAGLLYIS</sequence>
<dbReference type="InterPro" id="IPR007791">
    <property type="entry name" value="DjlA_N"/>
</dbReference>
<dbReference type="EMBL" id="UINC01215193">
    <property type="protein sequence ID" value="SVE40772.1"/>
    <property type="molecule type" value="Genomic_DNA"/>
</dbReference>
<protein>
    <recommendedName>
        <fullName evidence="1">Co-chaperone DjlA N-terminal domain-containing protein</fullName>
    </recommendedName>
</protein>
<name>A0A383D8F9_9ZZZZ</name>
<dbReference type="Pfam" id="PF05099">
    <property type="entry name" value="TerB"/>
    <property type="match status" value="1"/>
</dbReference>
<feature type="non-terminal residue" evidence="2">
    <location>
        <position position="132"/>
    </location>
</feature>
<feature type="domain" description="Co-chaperone DjlA N-terminal" evidence="1">
    <location>
        <begin position="29"/>
        <end position="132"/>
    </location>
</feature>
<reference evidence="2" key="1">
    <citation type="submission" date="2018-05" db="EMBL/GenBank/DDBJ databases">
        <authorList>
            <person name="Lanie J.A."/>
            <person name="Ng W.-L."/>
            <person name="Kazmierczak K.M."/>
            <person name="Andrzejewski T.M."/>
            <person name="Davidsen T.M."/>
            <person name="Wayne K.J."/>
            <person name="Tettelin H."/>
            <person name="Glass J.I."/>
            <person name="Rusch D."/>
            <person name="Podicherti R."/>
            <person name="Tsui H.-C.T."/>
            <person name="Winkler M.E."/>
        </authorList>
    </citation>
    <scope>NUCLEOTIDE SEQUENCE</scope>
</reference>
<dbReference type="Gene3D" id="1.10.3680.10">
    <property type="entry name" value="TerB-like"/>
    <property type="match status" value="1"/>
</dbReference>